<keyword evidence="4" id="KW-0489">Methyltransferase</keyword>
<dbReference type="SUPFAM" id="SSF46767">
    <property type="entry name" value="Methylated DNA-protein cysteine methyltransferase, C-terminal domain"/>
    <property type="match status" value="1"/>
</dbReference>
<gene>
    <name evidence="10" type="ORF">ENF30_03195</name>
</gene>
<dbReference type="PANTHER" id="PTHR10815">
    <property type="entry name" value="METHYLATED-DNA--PROTEIN-CYSTEINE METHYLTRANSFERASE"/>
    <property type="match status" value="1"/>
</dbReference>
<evidence type="ECO:0000256" key="2">
    <source>
        <dbReference type="ARBA" id="ARBA00008711"/>
    </source>
</evidence>
<dbReference type="AlphaFoldDB" id="A0A7V0IAL9"/>
<dbReference type="Proteomes" id="UP000885706">
    <property type="component" value="Unassembled WGS sequence"/>
</dbReference>
<feature type="domain" description="Methylated-DNA-[protein]-cysteine S-methyltransferase DNA binding" evidence="9">
    <location>
        <begin position="93"/>
        <end position="170"/>
    </location>
</feature>
<evidence type="ECO:0000259" key="9">
    <source>
        <dbReference type="Pfam" id="PF01035"/>
    </source>
</evidence>
<dbReference type="FunFam" id="1.10.10.10:FF:000214">
    <property type="entry name" value="Methylated-DNA--protein-cysteine methyltransferase"/>
    <property type="match status" value="1"/>
</dbReference>
<keyword evidence="5" id="KW-0808">Transferase</keyword>
<protein>
    <recommendedName>
        <fullName evidence="3">methylated-DNA--[protein]-cysteine S-methyltransferase</fullName>
        <ecNumber evidence="3">2.1.1.63</ecNumber>
    </recommendedName>
</protein>
<dbReference type="InterPro" id="IPR036388">
    <property type="entry name" value="WH-like_DNA-bd_sf"/>
</dbReference>
<dbReference type="GO" id="GO:0006281">
    <property type="term" value="P:DNA repair"/>
    <property type="evidence" value="ECO:0007669"/>
    <property type="project" value="UniProtKB-KW"/>
</dbReference>
<evidence type="ECO:0000256" key="7">
    <source>
        <dbReference type="ARBA" id="ARBA00023204"/>
    </source>
</evidence>
<dbReference type="InterPro" id="IPR001497">
    <property type="entry name" value="MethylDNA_cys_MeTrfase_AS"/>
</dbReference>
<dbReference type="Pfam" id="PF01035">
    <property type="entry name" value="DNA_binding_1"/>
    <property type="match status" value="1"/>
</dbReference>
<evidence type="ECO:0000256" key="1">
    <source>
        <dbReference type="ARBA" id="ARBA00001286"/>
    </source>
</evidence>
<comment type="similarity">
    <text evidence="2">Belongs to the MGMT family.</text>
</comment>
<evidence type="ECO:0000256" key="4">
    <source>
        <dbReference type="ARBA" id="ARBA00022603"/>
    </source>
</evidence>
<evidence type="ECO:0000256" key="6">
    <source>
        <dbReference type="ARBA" id="ARBA00022763"/>
    </source>
</evidence>
<dbReference type="NCBIfam" id="TIGR00589">
    <property type="entry name" value="ogt"/>
    <property type="match status" value="1"/>
</dbReference>
<dbReference type="GO" id="GO:0032259">
    <property type="term" value="P:methylation"/>
    <property type="evidence" value="ECO:0007669"/>
    <property type="project" value="UniProtKB-KW"/>
</dbReference>
<dbReference type="PROSITE" id="PS00374">
    <property type="entry name" value="MGMT"/>
    <property type="match status" value="1"/>
</dbReference>
<evidence type="ECO:0000256" key="3">
    <source>
        <dbReference type="ARBA" id="ARBA00011918"/>
    </source>
</evidence>
<reference evidence="10" key="1">
    <citation type="journal article" date="2020" name="mSystems">
        <title>Genome- and Community-Level Interaction Insights into Carbon Utilization and Element Cycling Functions of Hydrothermarchaeota in Hydrothermal Sediment.</title>
        <authorList>
            <person name="Zhou Z."/>
            <person name="Liu Y."/>
            <person name="Xu W."/>
            <person name="Pan J."/>
            <person name="Luo Z.H."/>
            <person name="Li M."/>
        </authorList>
    </citation>
    <scope>NUCLEOTIDE SEQUENCE [LARGE SCALE GENOMIC DNA]</scope>
    <source>
        <strain evidence="10">HyVt-113</strain>
    </source>
</reference>
<comment type="caution">
    <text evidence="10">The sequence shown here is derived from an EMBL/GenBank/DDBJ whole genome shotgun (WGS) entry which is preliminary data.</text>
</comment>
<dbReference type="PANTHER" id="PTHR10815:SF13">
    <property type="entry name" value="METHYLATED-DNA--PROTEIN-CYSTEINE METHYLTRANSFERASE"/>
    <property type="match status" value="1"/>
</dbReference>
<comment type="catalytic activity">
    <reaction evidence="1">
        <text>a 4-O-methyl-thymidine in DNA + L-cysteinyl-[protein] = a thymidine in DNA + S-methyl-L-cysteinyl-[protein]</text>
        <dbReference type="Rhea" id="RHEA:53428"/>
        <dbReference type="Rhea" id="RHEA-COMP:10131"/>
        <dbReference type="Rhea" id="RHEA-COMP:10132"/>
        <dbReference type="Rhea" id="RHEA-COMP:13555"/>
        <dbReference type="Rhea" id="RHEA-COMP:13556"/>
        <dbReference type="ChEBI" id="CHEBI:29950"/>
        <dbReference type="ChEBI" id="CHEBI:82612"/>
        <dbReference type="ChEBI" id="CHEBI:137386"/>
        <dbReference type="ChEBI" id="CHEBI:137387"/>
        <dbReference type="EC" id="2.1.1.63"/>
    </reaction>
</comment>
<organism evidence="10">
    <name type="scientific">Desulfofervidus auxilii</name>
    <dbReference type="NCBI Taxonomy" id="1621989"/>
    <lineage>
        <taxon>Bacteria</taxon>
        <taxon>Pseudomonadati</taxon>
        <taxon>Thermodesulfobacteriota</taxon>
        <taxon>Candidatus Desulfofervidia</taxon>
        <taxon>Candidatus Desulfofervidales</taxon>
        <taxon>Candidatus Desulfofervidaceae</taxon>
        <taxon>Candidatus Desulfofervidus</taxon>
    </lineage>
</organism>
<dbReference type="EMBL" id="DQWQ01000143">
    <property type="protein sequence ID" value="HDD35789.1"/>
    <property type="molecule type" value="Genomic_DNA"/>
</dbReference>
<dbReference type="GO" id="GO:0003908">
    <property type="term" value="F:methylated-DNA-[protein]-cysteine S-methyltransferase activity"/>
    <property type="evidence" value="ECO:0007669"/>
    <property type="project" value="UniProtKB-EC"/>
</dbReference>
<dbReference type="CDD" id="cd06445">
    <property type="entry name" value="ATase"/>
    <property type="match status" value="1"/>
</dbReference>
<dbReference type="Gene3D" id="1.10.10.10">
    <property type="entry name" value="Winged helix-like DNA-binding domain superfamily/Winged helix DNA-binding domain"/>
    <property type="match status" value="1"/>
</dbReference>
<evidence type="ECO:0000256" key="8">
    <source>
        <dbReference type="ARBA" id="ARBA00049348"/>
    </source>
</evidence>
<keyword evidence="6" id="KW-0227">DNA damage</keyword>
<sequence length="189" mass="21841">MIIFYDHFIYKNKKIIFLAYSNCICGLILPDFKKGKVPKIKETPIFKHLKRHLGNLSLKREKMPIFEMAKDALFSYFSFKTSFNIPILPVGTPFQKRVWQVIQNVPFGKTITYQELAMKAGCPKGQRAVALACKANPIPIFIPCHRIIGKKTIGGYAIGLNWKFFLLKHELAYPQSGWYLNSFFMKEDV</sequence>
<name>A0A7V0IAL9_DESA2</name>
<comment type="catalytic activity">
    <reaction evidence="8">
        <text>a 6-O-methyl-2'-deoxyguanosine in DNA + L-cysteinyl-[protein] = S-methyl-L-cysteinyl-[protein] + a 2'-deoxyguanosine in DNA</text>
        <dbReference type="Rhea" id="RHEA:24000"/>
        <dbReference type="Rhea" id="RHEA-COMP:10131"/>
        <dbReference type="Rhea" id="RHEA-COMP:10132"/>
        <dbReference type="Rhea" id="RHEA-COMP:11367"/>
        <dbReference type="Rhea" id="RHEA-COMP:11368"/>
        <dbReference type="ChEBI" id="CHEBI:29950"/>
        <dbReference type="ChEBI" id="CHEBI:82612"/>
        <dbReference type="ChEBI" id="CHEBI:85445"/>
        <dbReference type="ChEBI" id="CHEBI:85448"/>
        <dbReference type="EC" id="2.1.1.63"/>
    </reaction>
</comment>
<evidence type="ECO:0000256" key="5">
    <source>
        <dbReference type="ARBA" id="ARBA00022679"/>
    </source>
</evidence>
<keyword evidence="7" id="KW-0234">DNA repair</keyword>
<dbReference type="InterPro" id="IPR014048">
    <property type="entry name" value="MethylDNA_cys_MeTrfase_DNA-bd"/>
</dbReference>
<accession>A0A7V0IAL9</accession>
<dbReference type="InterPro" id="IPR036217">
    <property type="entry name" value="MethylDNA_cys_MeTrfase_DNAb"/>
</dbReference>
<evidence type="ECO:0000313" key="10">
    <source>
        <dbReference type="EMBL" id="HDD35789.1"/>
    </source>
</evidence>
<dbReference type="EC" id="2.1.1.63" evidence="3"/>
<proteinExistence type="inferred from homology"/>